<organism evidence="1">
    <name type="scientific">hydrothermal vent metagenome</name>
    <dbReference type="NCBI Taxonomy" id="652676"/>
    <lineage>
        <taxon>unclassified sequences</taxon>
        <taxon>metagenomes</taxon>
        <taxon>ecological metagenomes</taxon>
    </lineage>
</organism>
<evidence type="ECO:0000313" key="1">
    <source>
        <dbReference type="EMBL" id="VAW85944.1"/>
    </source>
</evidence>
<accession>A0A3B0ZWV8</accession>
<dbReference type="EMBL" id="UOFP01000115">
    <property type="protein sequence ID" value="VAW85944.1"/>
    <property type="molecule type" value="Genomic_DNA"/>
</dbReference>
<protein>
    <submittedName>
        <fullName evidence="1">ATPases of the AAA+ class</fullName>
    </submittedName>
</protein>
<dbReference type="Gene3D" id="3.40.50.300">
    <property type="entry name" value="P-loop containing nucleotide triphosphate hydrolases"/>
    <property type="match status" value="1"/>
</dbReference>
<dbReference type="SUPFAM" id="SSF52540">
    <property type="entry name" value="P-loop containing nucleoside triphosphate hydrolases"/>
    <property type="match status" value="1"/>
</dbReference>
<reference evidence="1" key="1">
    <citation type="submission" date="2018-06" db="EMBL/GenBank/DDBJ databases">
        <authorList>
            <person name="Zhirakovskaya E."/>
        </authorList>
    </citation>
    <scope>NUCLEOTIDE SEQUENCE</scope>
</reference>
<name>A0A3B0ZWV8_9ZZZZ</name>
<gene>
    <name evidence="1" type="ORF">MNBD_GAMMA18-1199</name>
</gene>
<sequence length="291" mass="33675">MGSNTKLGLFHVKLSIEQFRHWEHKNITLLGMSGIGKTRLSNILREGSWFHYSGDYRIGSRYLDEPILDNIKQQAMQVPFLRDLLRSDSIYIANNLSFDNLQPVSSFLGKLGNPEQGGLSLSEFKRRQALHYHAEIAAMRDVPDFIHKSQEIYGYKNFINDAGGSVCELDDEETLQLFTKHTLVLYIQATEADEKALIKRAEKAPKPLYYREAFLDEYLALYMRTYNLEYVAQIDPDDYVCWVFPHLFYSRIPRYEAIAKAHGYTVSTTELAQVTDEHSFNQLIETAIERN</sequence>
<dbReference type="AlphaFoldDB" id="A0A3B0ZWV8"/>
<proteinExistence type="predicted"/>
<dbReference type="InterPro" id="IPR027417">
    <property type="entry name" value="P-loop_NTPase"/>
</dbReference>